<evidence type="ECO:0000256" key="11">
    <source>
        <dbReference type="ARBA" id="ARBA00023225"/>
    </source>
</evidence>
<dbReference type="GO" id="GO:0005886">
    <property type="term" value="C:plasma membrane"/>
    <property type="evidence" value="ECO:0007669"/>
    <property type="project" value="UniProtKB-SubCell"/>
</dbReference>
<reference evidence="17" key="1">
    <citation type="submission" date="2017-11" db="EMBL/GenBank/DDBJ databases">
        <authorList>
            <person name="Zhu W."/>
        </authorList>
    </citation>
    <scope>NUCLEOTIDE SEQUENCE [LARGE SCALE GENOMIC DNA]</scope>
    <source>
        <strain evidence="17">CAU 1183</strain>
    </source>
</reference>
<keyword evidence="9" id="KW-0342">GTP-binding</keyword>
<gene>
    <name evidence="16" type="primary">flhF</name>
    <name evidence="16" type="ORF">CWR48_07200</name>
</gene>
<dbReference type="InterPro" id="IPR003593">
    <property type="entry name" value="AAA+_ATPase"/>
</dbReference>
<dbReference type="InterPro" id="IPR000897">
    <property type="entry name" value="SRP54_GTPase_dom"/>
</dbReference>
<keyword evidence="16" id="KW-0966">Cell projection</keyword>
<dbReference type="RefSeq" id="WP_115772575.1">
    <property type="nucleotide sequence ID" value="NZ_PIOC01000012.1"/>
</dbReference>
<dbReference type="OrthoDB" id="9778554at2"/>
<dbReference type="AlphaFoldDB" id="A0A3D8PWH4"/>
<comment type="similarity">
    <text evidence="2">Belongs to the GTP-binding SRP family.</text>
</comment>
<evidence type="ECO:0000259" key="15">
    <source>
        <dbReference type="SMART" id="SM00962"/>
    </source>
</evidence>
<dbReference type="Gene3D" id="3.40.50.300">
    <property type="entry name" value="P-loop containing nucleotide triphosphate hydrolases"/>
    <property type="match status" value="1"/>
</dbReference>
<keyword evidence="17" id="KW-1185">Reference proteome</keyword>
<evidence type="ECO:0000256" key="3">
    <source>
        <dbReference type="ARBA" id="ARBA00014919"/>
    </source>
</evidence>
<organism evidence="16 17">
    <name type="scientific">Oceanobacillus arenosus</name>
    <dbReference type="NCBI Taxonomy" id="1229153"/>
    <lineage>
        <taxon>Bacteria</taxon>
        <taxon>Bacillati</taxon>
        <taxon>Bacillota</taxon>
        <taxon>Bacilli</taxon>
        <taxon>Bacillales</taxon>
        <taxon>Bacillaceae</taxon>
        <taxon>Oceanobacillus</taxon>
    </lineage>
</organism>
<evidence type="ECO:0000256" key="5">
    <source>
        <dbReference type="ARBA" id="ARBA00022475"/>
    </source>
</evidence>
<keyword evidence="11" id="KW-1006">Bacterial flagellum protein export</keyword>
<sequence>MKMKKYIAPTMPEAMKQIRKELGPNAVILNSQEIQQGGFMGLFKKKKIEVVAVLDSVPLPANAEEKKAVLPKLTDSFSSLQEKNANAIVINEIKQLKKMMEYQAEKMKTHYPIQYEEMYQYLLYQEVDPTIAQKIMDLLIERHEKAGISAELKEMKQDTNKVIKDLLENISFKGIEYEKKIIQFVGPTGVGKTTTIAKIAANMILKDHKKVAFITTDTYRIAAIEQLKTYAKILNIPLEVAYSISDYKLAVQNFQEYDVILVDTAGRNFRDQKYVRELEKSVDIHIEMDTYLVLSLTAKPQDITEIFDQFGHLFIKEVIFTKIDETRQYGSMLNIMLDKQIGIAYITNGQDVPDDLLQVTPDQIAAFIVGDFGDA</sequence>
<dbReference type="Gene3D" id="1.20.120.1380">
    <property type="entry name" value="Flagellar FlhF biosynthesis protein, N domain"/>
    <property type="match status" value="1"/>
</dbReference>
<keyword evidence="10" id="KW-0472">Membrane</keyword>
<proteinExistence type="inferred from homology"/>
<evidence type="ECO:0000256" key="10">
    <source>
        <dbReference type="ARBA" id="ARBA00023136"/>
    </source>
</evidence>
<evidence type="ECO:0000313" key="17">
    <source>
        <dbReference type="Proteomes" id="UP000257143"/>
    </source>
</evidence>
<comment type="subcellular location">
    <subcellularLocation>
        <location evidence="1">Cell membrane</location>
        <topology evidence="1">Peripheral membrane protein</topology>
        <orientation evidence="1">Cytoplasmic side</orientation>
    </subcellularLocation>
</comment>
<dbReference type="FunFam" id="3.40.50.300:FF:000695">
    <property type="entry name" value="Flagellar biosynthesis regulator FlhF"/>
    <property type="match status" value="1"/>
</dbReference>
<dbReference type="SUPFAM" id="SSF52540">
    <property type="entry name" value="P-loop containing nucleoside triphosphate hydrolases"/>
    <property type="match status" value="1"/>
</dbReference>
<feature type="domain" description="AAA+ ATPase" evidence="14">
    <location>
        <begin position="178"/>
        <end position="324"/>
    </location>
</feature>
<evidence type="ECO:0000256" key="7">
    <source>
        <dbReference type="ARBA" id="ARBA00022795"/>
    </source>
</evidence>
<evidence type="ECO:0000259" key="14">
    <source>
        <dbReference type="SMART" id="SM00382"/>
    </source>
</evidence>
<evidence type="ECO:0000256" key="2">
    <source>
        <dbReference type="ARBA" id="ARBA00008531"/>
    </source>
</evidence>
<feature type="domain" description="SRP54-type proteins GTP-binding" evidence="15">
    <location>
        <begin position="179"/>
        <end position="370"/>
    </location>
</feature>
<dbReference type="Proteomes" id="UP000257143">
    <property type="component" value="Unassembled WGS sequence"/>
</dbReference>
<dbReference type="PANTHER" id="PTHR43134">
    <property type="entry name" value="SIGNAL RECOGNITION PARTICLE RECEPTOR SUBUNIT ALPHA"/>
    <property type="match status" value="1"/>
</dbReference>
<dbReference type="InterPro" id="IPR020006">
    <property type="entry name" value="FlhF"/>
</dbReference>
<dbReference type="GO" id="GO:0044781">
    <property type="term" value="P:bacterial-type flagellum organization"/>
    <property type="evidence" value="ECO:0007669"/>
    <property type="project" value="UniProtKB-UniRule"/>
</dbReference>
<dbReference type="GO" id="GO:0015031">
    <property type="term" value="P:protein transport"/>
    <property type="evidence" value="ECO:0007669"/>
    <property type="project" value="UniProtKB-KW"/>
</dbReference>
<dbReference type="InterPro" id="IPR047040">
    <property type="entry name" value="FlhF__GTPase_dom"/>
</dbReference>
<dbReference type="SMART" id="SM00962">
    <property type="entry name" value="SRP54"/>
    <property type="match status" value="1"/>
</dbReference>
<evidence type="ECO:0000256" key="1">
    <source>
        <dbReference type="ARBA" id="ARBA00004413"/>
    </source>
</evidence>
<dbReference type="SMART" id="SM00382">
    <property type="entry name" value="AAA"/>
    <property type="match status" value="1"/>
</dbReference>
<evidence type="ECO:0000256" key="8">
    <source>
        <dbReference type="ARBA" id="ARBA00022927"/>
    </source>
</evidence>
<keyword evidence="5" id="KW-1003">Cell membrane</keyword>
<keyword evidence="6" id="KW-0547">Nucleotide-binding</keyword>
<evidence type="ECO:0000256" key="9">
    <source>
        <dbReference type="ARBA" id="ARBA00023134"/>
    </source>
</evidence>
<evidence type="ECO:0000256" key="13">
    <source>
        <dbReference type="NCBIfam" id="TIGR03499"/>
    </source>
</evidence>
<keyword evidence="4" id="KW-0813">Transport</keyword>
<dbReference type="PANTHER" id="PTHR43134:SF3">
    <property type="entry name" value="FLAGELLAR BIOSYNTHESIS PROTEIN FLHF"/>
    <property type="match status" value="1"/>
</dbReference>
<keyword evidence="7" id="KW-1005">Bacterial flagellum biogenesis</keyword>
<accession>A0A3D8PWH4</accession>
<evidence type="ECO:0000313" key="16">
    <source>
        <dbReference type="EMBL" id="RDW19499.1"/>
    </source>
</evidence>
<name>A0A3D8PWH4_9BACI</name>
<evidence type="ECO:0000256" key="4">
    <source>
        <dbReference type="ARBA" id="ARBA00022448"/>
    </source>
</evidence>
<dbReference type="GO" id="GO:0006614">
    <property type="term" value="P:SRP-dependent cotranslational protein targeting to membrane"/>
    <property type="evidence" value="ECO:0007669"/>
    <property type="project" value="UniProtKB-UniRule"/>
</dbReference>
<keyword evidence="8" id="KW-0653">Protein transport</keyword>
<keyword evidence="16" id="KW-0282">Flagellum</keyword>
<dbReference type="EMBL" id="PIOC01000012">
    <property type="protein sequence ID" value="RDW19499.1"/>
    <property type="molecule type" value="Genomic_DNA"/>
</dbReference>
<evidence type="ECO:0000256" key="12">
    <source>
        <dbReference type="ARBA" id="ARBA00025337"/>
    </source>
</evidence>
<dbReference type="Pfam" id="PF00448">
    <property type="entry name" value="SRP54"/>
    <property type="match status" value="1"/>
</dbReference>
<keyword evidence="16" id="KW-0969">Cilium</keyword>
<comment type="caution">
    <text evidence="16">The sequence shown here is derived from an EMBL/GenBank/DDBJ whole genome shotgun (WGS) entry which is preliminary data.</text>
</comment>
<evidence type="ECO:0000256" key="6">
    <source>
        <dbReference type="ARBA" id="ARBA00022741"/>
    </source>
</evidence>
<dbReference type="InterPro" id="IPR027417">
    <property type="entry name" value="P-loop_NTPase"/>
</dbReference>
<dbReference type="GO" id="GO:0005047">
    <property type="term" value="F:signal recognition particle binding"/>
    <property type="evidence" value="ECO:0007669"/>
    <property type="project" value="TreeGrafter"/>
</dbReference>
<dbReference type="NCBIfam" id="TIGR03499">
    <property type="entry name" value="FlhF"/>
    <property type="match status" value="1"/>
</dbReference>
<dbReference type="CDD" id="cd17873">
    <property type="entry name" value="FlhF"/>
    <property type="match status" value="1"/>
</dbReference>
<protein>
    <recommendedName>
        <fullName evidence="3 13">Flagellar biosynthesis protein FlhF</fullName>
    </recommendedName>
</protein>
<comment type="function">
    <text evidence="12">Necessary for flagellar biosynthesis. May be involved in translocation of the flagellum.</text>
</comment>
<dbReference type="GO" id="GO:0005525">
    <property type="term" value="F:GTP binding"/>
    <property type="evidence" value="ECO:0007669"/>
    <property type="project" value="UniProtKB-UniRule"/>
</dbReference>
<dbReference type="GO" id="GO:0003924">
    <property type="term" value="F:GTPase activity"/>
    <property type="evidence" value="ECO:0007669"/>
    <property type="project" value="UniProtKB-UniRule"/>
</dbReference>